<dbReference type="Gene3D" id="3.90.1170.50">
    <property type="entry name" value="Aldehyde oxidase/xanthine dehydrogenase, a/b hammerhead"/>
    <property type="match status" value="1"/>
</dbReference>
<accession>A0A9W3AV53</accession>
<dbReference type="InterPro" id="IPR002888">
    <property type="entry name" value="2Fe-2S-bd"/>
</dbReference>
<comment type="cofactor">
    <cofactor evidence="11">
        <name>[2Fe-2S] cluster</name>
        <dbReference type="ChEBI" id="CHEBI:190135"/>
    </cofactor>
</comment>
<dbReference type="GO" id="GO:0051537">
    <property type="term" value="F:2 iron, 2 sulfur cluster binding"/>
    <property type="evidence" value="ECO:0007669"/>
    <property type="project" value="UniProtKB-KW"/>
</dbReference>
<sequence length="1342" mass="147957">MNAGLKLELELKKTILKKNMIKTSDVLIFFVNGKKIELKNPDPELTLLEFLRKQQRLTGSKLGCGQGGCGACTVMISKYNSVTDTIEHWPANACLTTVCSLHGRAVTTVEGVGDIKRKVHPVQKQLVENHGTQCGFCTPGFIMSMYTLLRNNPKPTLREIQENFDGNLCRCTGYRPILQAFSEFSQERVENNCVMGKNCCKNGKQKDDAISNDNNGKDDKQLLIYDPTQEPIFPPELKINCTKLDQEVLKYVSGEVTWLSPASLPELYEIQKAHPTSVLVSGNTIIAMDTKLSNTKYPVRVHISRIQELNQITETDFGIKIGASLSIAKVNSFFKMAITKLPEYKTRILVAFVELFKRIANHQIRSVASIAGNIMSGTPSADIAPLLLASKAVVTVHEIDGTNRDVVMDDNFFIGNRKTCLKDTDTIICITLPFTKQIEYIIGYKQAYRKESDSAIINAGMWVHLTEHKTVADIRLVFGGMADKVVFAKKTMSALKGKKWDESLLELACSQDLLPADLPLSPGSVGGLIAYRRTLTLSFFFKFFTTVGDRVKQNVVENHKELSIKPVSIYQASQIYDITSPGQSENGAVGQPIVHRSAYKQATGEAVYVDDVPKVEGELFCGVVCSTKANAKLIQIDPSKALDLPGVVDFVTYKDVPNDNFWDSPKDYVFAEQTVEHEGQIIGLILADSLTLAQKAAKLVEVVYEELPAVVTIQDAIKRNSIFESSLVLKDGDVDEGLSTAESLARGEFHMDSQQHFYLEPQGCIVYPRDSDEIDIVCMGQSIDLIQVGVSKVLGIPENQVTVRVKRIGGGFGGKVIRHACVVLPAAVAAHKTGRPVRLVLERDHDMKLIGSRRAMWAQYQVGFTKNGKVTALKMTIYLNCGATFGYSSTCAERILLFLGSNCKIPNLQVDTVLCKTNIATTTPFRGFGNPQAISLLENILDHVAVELGIEPEVVRKQNLYNQGDTTAFGQLIEQCSLQDCWTECQKLSQYNTRKQEVEEFNRCNRWKKRGLSIAPTAHGIGFSYPVLNKGSALVNIFKDGSVVLIMGGVEVGQGLSTKMIQVVSQVLDIPVDYIKIAETRTDVVPNTPPTAASMTSDLVGMAVVDACQQLCEKLKNYRTPNKPWTTVIGEAIGKRESLSAFGYYKPDCCGMDWTKKVNSPFMYFTYGVGCSVVEIDCLTGDHQVLSTDIVMDVGHSLNPAIDVGQIEGAFMQGYGLWCLEQVKMTSQGKLLSNGPGNYKVPSLSTIPQSFNISLLKTAGNPKAVYSSKAIGEPSLCLAISVFMAIKAAIRAARLESGYTGHFTLDSPATPDRVRMACLDRFTEQFLLDDQQDKIQPYFVRL</sequence>
<dbReference type="SUPFAM" id="SSF56176">
    <property type="entry name" value="FAD-binding/transporter-associated domain-like"/>
    <property type="match status" value="1"/>
</dbReference>
<dbReference type="Pfam" id="PF02738">
    <property type="entry name" value="MoCoBD_1"/>
    <property type="match status" value="1"/>
</dbReference>
<dbReference type="Gene3D" id="3.30.43.10">
    <property type="entry name" value="Uridine Diphospho-n-acetylenolpyruvylglucosamine Reductase, domain 2"/>
    <property type="match status" value="1"/>
</dbReference>
<dbReference type="PIRSF" id="PIRSF000127">
    <property type="entry name" value="Xanthine_DH"/>
    <property type="match status" value="1"/>
</dbReference>
<feature type="binding site" evidence="13">
    <location>
        <position position="894"/>
    </location>
    <ligand>
        <name>substrate</name>
    </ligand>
</feature>
<dbReference type="Pfam" id="PF00941">
    <property type="entry name" value="FAD_binding_5"/>
    <property type="match status" value="1"/>
</dbReference>
<dbReference type="InterPro" id="IPR006058">
    <property type="entry name" value="2Fe2S_fd_BS"/>
</dbReference>
<protein>
    <submittedName>
        <fullName evidence="18">Xanthine dehydrogenase/oxidase-like isoform X1</fullName>
    </submittedName>
</protein>
<dbReference type="InterPro" id="IPR036884">
    <property type="entry name" value="2Fe-2S-bd_dom_sf"/>
</dbReference>
<comment type="cofactor">
    <cofactor evidence="14">
        <name>[2Fe-2S] cluster</name>
        <dbReference type="ChEBI" id="CHEBI:190135"/>
    </cofactor>
    <text evidence="14">Binds 2 [2Fe-2S] clusters.</text>
</comment>
<dbReference type="Pfam" id="PF03450">
    <property type="entry name" value="CO_deh_flav_C"/>
    <property type="match status" value="1"/>
</dbReference>
<dbReference type="InterPro" id="IPR001041">
    <property type="entry name" value="2Fe-2S_ferredoxin-type"/>
</dbReference>
<dbReference type="FunFam" id="3.90.1170.50:FF:000001">
    <property type="entry name" value="Aldehyde oxidase 1"/>
    <property type="match status" value="1"/>
</dbReference>
<feature type="binding site" evidence="13">
    <location>
        <position position="928"/>
    </location>
    <ligand>
        <name>substrate</name>
    </ligand>
</feature>
<evidence type="ECO:0000259" key="15">
    <source>
        <dbReference type="PROSITE" id="PS51085"/>
    </source>
</evidence>
<evidence type="ECO:0000256" key="1">
    <source>
        <dbReference type="ARBA" id="ARBA00001974"/>
    </source>
</evidence>
<evidence type="ECO:0000256" key="5">
    <source>
        <dbReference type="ARBA" id="ARBA00022714"/>
    </source>
</evidence>
<feature type="binding site" evidence="14">
    <location>
        <position position="134"/>
    </location>
    <ligand>
        <name>[2Fe-2S] cluster</name>
        <dbReference type="ChEBI" id="CHEBI:190135"/>
        <label>2</label>
    </ligand>
</feature>
<dbReference type="Pfam" id="PF20256">
    <property type="entry name" value="MoCoBD_2"/>
    <property type="match status" value="1"/>
</dbReference>
<dbReference type="FunFam" id="3.10.20.30:FF:000015">
    <property type="entry name" value="Aldehyde oxidase 1"/>
    <property type="match status" value="1"/>
</dbReference>
<comment type="cofactor">
    <cofactor evidence="1 13">
        <name>FAD</name>
        <dbReference type="ChEBI" id="CHEBI:57692"/>
    </cofactor>
</comment>
<dbReference type="SMART" id="SM01092">
    <property type="entry name" value="CO_deh_flav_C"/>
    <property type="match status" value="1"/>
</dbReference>
<dbReference type="FunFam" id="3.30.365.10:FF:000004">
    <property type="entry name" value="Xanthine dehydrogenase oxidase"/>
    <property type="match status" value="1"/>
</dbReference>
<keyword evidence="7 13" id="KW-0274">FAD</keyword>
<dbReference type="SUPFAM" id="SSF47741">
    <property type="entry name" value="CO dehydrogenase ISP C-domain like"/>
    <property type="match status" value="1"/>
</dbReference>
<evidence type="ECO:0000256" key="2">
    <source>
        <dbReference type="ARBA" id="ARBA00006849"/>
    </source>
</evidence>
<evidence type="ECO:0000256" key="12">
    <source>
        <dbReference type="PIRSR" id="PIRSR000127-1"/>
    </source>
</evidence>
<dbReference type="OrthoDB" id="8300278at2759"/>
<evidence type="ECO:0000256" key="14">
    <source>
        <dbReference type="PIRSR" id="PIRSR000127-3"/>
    </source>
</evidence>
<feature type="binding site" evidence="13">
    <location>
        <position position="382"/>
    </location>
    <ligand>
        <name>FAD</name>
        <dbReference type="ChEBI" id="CHEBI:57692"/>
    </ligand>
</feature>
<dbReference type="Pfam" id="PF01315">
    <property type="entry name" value="Ald_Xan_dh_C"/>
    <property type="match status" value="1"/>
</dbReference>
<dbReference type="InterPro" id="IPR012675">
    <property type="entry name" value="Beta-grasp_dom_sf"/>
</dbReference>
<dbReference type="GO" id="GO:0071949">
    <property type="term" value="F:FAD binding"/>
    <property type="evidence" value="ECO:0007669"/>
    <property type="project" value="InterPro"/>
</dbReference>
<feature type="binding site" evidence="14">
    <location>
        <position position="926"/>
    </location>
    <ligand>
        <name>Mo-molybdopterin</name>
        <dbReference type="ChEBI" id="CHEBI:71302"/>
    </ligand>
    <ligandPart>
        <name>Mo</name>
        <dbReference type="ChEBI" id="CHEBI:28685"/>
    </ligandPart>
</feature>
<dbReference type="Pfam" id="PF00111">
    <property type="entry name" value="Fer2"/>
    <property type="match status" value="1"/>
</dbReference>
<dbReference type="Gene3D" id="3.30.390.50">
    <property type="entry name" value="CO dehydrogenase flavoprotein, C-terminal domain"/>
    <property type="match status" value="1"/>
</dbReference>
<dbReference type="Gene3D" id="3.30.365.10">
    <property type="entry name" value="Aldehyde oxidase/xanthine dehydrogenase, molybdopterin binding domain"/>
    <property type="match status" value="4"/>
</dbReference>
<evidence type="ECO:0000256" key="4">
    <source>
        <dbReference type="ARBA" id="ARBA00022630"/>
    </source>
</evidence>
<dbReference type="GO" id="GO:0016491">
    <property type="term" value="F:oxidoreductase activity"/>
    <property type="evidence" value="ECO:0007669"/>
    <property type="project" value="UniProtKB-KW"/>
</dbReference>
<keyword evidence="6 14" id="KW-0479">Metal-binding</keyword>
<dbReference type="InterPro" id="IPR046867">
    <property type="entry name" value="AldOxase/xan_DH_MoCoBD2"/>
</dbReference>
<feature type="binding site" evidence="14">
    <location>
        <position position="69"/>
    </location>
    <ligand>
        <name>[2Fe-2S] cluster</name>
        <dbReference type="ChEBI" id="CHEBI:190135"/>
        <label>1</label>
    </ligand>
</feature>
<comment type="cofactor">
    <cofactor evidence="14">
        <name>Mo-molybdopterin</name>
        <dbReference type="ChEBI" id="CHEBI:71302"/>
    </cofactor>
    <text evidence="14">Binds 1 Mo-molybdopterin (Mo-MPT) cofactor per subunit.</text>
</comment>
<dbReference type="Gene3D" id="3.30.465.10">
    <property type="match status" value="1"/>
</dbReference>
<dbReference type="InterPro" id="IPR008274">
    <property type="entry name" value="AldOxase/xan_DH_MoCoBD1"/>
</dbReference>
<dbReference type="InterPro" id="IPR000674">
    <property type="entry name" value="Ald_Oxase/Xan_DH_a/b"/>
</dbReference>
<dbReference type="SUPFAM" id="SSF54292">
    <property type="entry name" value="2Fe-2S ferredoxin-like"/>
    <property type="match status" value="1"/>
</dbReference>
<feature type="binding site" evidence="14">
    <location>
        <position position="72"/>
    </location>
    <ligand>
        <name>[2Fe-2S] cluster</name>
        <dbReference type="ChEBI" id="CHEBI:190135"/>
        <label>1</label>
    </ligand>
</feature>
<keyword evidence="3 14" id="KW-0500">Molybdenum</keyword>
<evidence type="ECO:0000256" key="10">
    <source>
        <dbReference type="ARBA" id="ARBA00023014"/>
    </source>
</evidence>
<feature type="binding site" evidence="14">
    <location>
        <position position="64"/>
    </location>
    <ligand>
        <name>[2Fe-2S] cluster</name>
        <dbReference type="ChEBI" id="CHEBI:190135"/>
        <label>1</label>
    </ligand>
</feature>
<dbReference type="InterPro" id="IPR016166">
    <property type="entry name" value="FAD-bd_PCMH"/>
</dbReference>
<keyword evidence="10 14" id="KW-0411">Iron-sulfur</keyword>
<dbReference type="PANTHER" id="PTHR45444">
    <property type="entry name" value="XANTHINE DEHYDROGENASE"/>
    <property type="match status" value="1"/>
</dbReference>
<feature type="domain" description="2Fe-2S ferredoxin-type" evidence="15">
    <location>
        <begin position="25"/>
        <end position="112"/>
    </location>
</feature>
<keyword evidence="4" id="KW-0285">Flavoprotein</keyword>
<evidence type="ECO:0000256" key="3">
    <source>
        <dbReference type="ARBA" id="ARBA00022505"/>
    </source>
</evidence>
<dbReference type="GO" id="GO:0005506">
    <property type="term" value="F:iron ion binding"/>
    <property type="evidence" value="ECO:0007669"/>
    <property type="project" value="InterPro"/>
</dbReference>
<dbReference type="InterPro" id="IPR036318">
    <property type="entry name" value="FAD-bd_PCMH-like_sf"/>
</dbReference>
<feature type="binding site" evidence="14">
    <location>
        <position position="1093"/>
    </location>
    <ligand>
        <name>Mo-molybdopterin</name>
        <dbReference type="ChEBI" id="CHEBI:71302"/>
    </ligand>
    <ligandPart>
        <name>Mo</name>
        <dbReference type="ChEBI" id="CHEBI:28685"/>
    </ligandPart>
</feature>
<gene>
    <name evidence="18" type="primary">LOC106056890</name>
</gene>
<evidence type="ECO:0000256" key="7">
    <source>
        <dbReference type="ARBA" id="ARBA00022827"/>
    </source>
</evidence>
<evidence type="ECO:0000259" key="16">
    <source>
        <dbReference type="PROSITE" id="PS51387"/>
    </source>
</evidence>
<dbReference type="GeneID" id="106056890"/>
<comment type="similarity">
    <text evidence="2">Belongs to the xanthine dehydrogenase family.</text>
</comment>
<evidence type="ECO:0000256" key="9">
    <source>
        <dbReference type="ARBA" id="ARBA00023004"/>
    </source>
</evidence>
<dbReference type="InterPro" id="IPR016208">
    <property type="entry name" value="Ald_Oxase/xanthine_DH-like"/>
</dbReference>
<keyword evidence="5 14" id="KW-0001">2Fe-2S</keyword>
<feature type="binding site" evidence="14">
    <location>
        <position position="94"/>
    </location>
    <ligand>
        <name>[2Fe-2S] cluster</name>
        <dbReference type="ChEBI" id="CHEBI:190135"/>
        <label>1</label>
    </ligand>
</feature>
<feature type="domain" description="FAD-binding PCMH-type" evidence="16">
    <location>
        <begin position="251"/>
        <end position="437"/>
    </location>
</feature>
<feature type="binding site" evidence="14">
    <location>
        <position position="169"/>
    </location>
    <ligand>
        <name>[2Fe-2S] cluster</name>
        <dbReference type="ChEBI" id="CHEBI:190135"/>
        <label>2</label>
    </ligand>
</feature>
<feature type="binding site" evidence="14">
    <location>
        <position position="812"/>
    </location>
    <ligand>
        <name>Mo-molybdopterin</name>
        <dbReference type="ChEBI" id="CHEBI:71302"/>
    </ligand>
    <ligandPart>
        <name>Mo</name>
        <dbReference type="ChEBI" id="CHEBI:28685"/>
    </ligandPart>
</feature>
<dbReference type="OMA" id="PWEFISA"/>
<dbReference type="PANTHER" id="PTHR45444:SF3">
    <property type="entry name" value="XANTHINE DEHYDROGENASE"/>
    <property type="match status" value="1"/>
</dbReference>
<name>A0A9W3AV53_BIOGL</name>
<evidence type="ECO:0000313" key="18">
    <source>
        <dbReference type="RefSeq" id="XP_055891064.1"/>
    </source>
</evidence>
<dbReference type="InterPro" id="IPR002346">
    <property type="entry name" value="Mopterin_DH_FAD-bd"/>
</dbReference>
<keyword evidence="9 14" id="KW-0408">Iron</keyword>
<dbReference type="InterPro" id="IPR037165">
    <property type="entry name" value="AldOxase/xan_DH_Mopterin-bd_sf"/>
</dbReference>
<dbReference type="SMART" id="SM01008">
    <property type="entry name" value="Ald_Xan_dh_C"/>
    <property type="match status" value="1"/>
</dbReference>
<organism evidence="17 18">
    <name type="scientific">Biomphalaria glabrata</name>
    <name type="common">Bloodfluke planorb</name>
    <name type="synonym">Freshwater snail</name>
    <dbReference type="NCBI Taxonomy" id="6526"/>
    <lineage>
        <taxon>Eukaryota</taxon>
        <taxon>Metazoa</taxon>
        <taxon>Spiralia</taxon>
        <taxon>Lophotrochozoa</taxon>
        <taxon>Mollusca</taxon>
        <taxon>Gastropoda</taxon>
        <taxon>Heterobranchia</taxon>
        <taxon>Euthyneura</taxon>
        <taxon>Panpulmonata</taxon>
        <taxon>Hygrophila</taxon>
        <taxon>Lymnaeoidea</taxon>
        <taxon>Planorbidae</taxon>
        <taxon>Biomphalaria</taxon>
    </lineage>
</organism>
<dbReference type="RefSeq" id="XP_055891064.1">
    <property type="nucleotide sequence ID" value="XM_056035089.1"/>
</dbReference>
<dbReference type="SUPFAM" id="SSF56003">
    <property type="entry name" value="Molybdenum cofactor-binding domain"/>
    <property type="match status" value="1"/>
</dbReference>
<dbReference type="InterPro" id="IPR016167">
    <property type="entry name" value="FAD-bd_PCMH_sub1"/>
</dbReference>
<dbReference type="InterPro" id="IPR036856">
    <property type="entry name" value="Ald_Oxase/Xan_DH_a/b_sf"/>
</dbReference>
<feature type="binding site" evidence="14">
    <location>
        <position position="171"/>
    </location>
    <ligand>
        <name>[2Fe-2S] cluster</name>
        <dbReference type="ChEBI" id="CHEBI:190135"/>
        <label>2</label>
    </ligand>
</feature>
<feature type="binding site" evidence="14">
    <location>
        <position position="137"/>
    </location>
    <ligand>
        <name>[2Fe-2S] cluster</name>
        <dbReference type="ChEBI" id="CHEBI:190135"/>
        <label>2</label>
    </ligand>
</feature>
<dbReference type="InterPro" id="IPR016169">
    <property type="entry name" value="FAD-bd_PCMH_sub2"/>
</dbReference>
<keyword evidence="17" id="KW-1185">Reference proteome</keyword>
<feature type="binding site" evidence="13">
    <location>
        <position position="445"/>
    </location>
    <ligand>
        <name>FAD</name>
        <dbReference type="ChEBI" id="CHEBI:57692"/>
    </ligand>
</feature>
<dbReference type="Gene3D" id="3.10.20.30">
    <property type="match status" value="1"/>
</dbReference>
<evidence type="ECO:0000313" key="17">
    <source>
        <dbReference type="Proteomes" id="UP001165740"/>
    </source>
</evidence>
<dbReference type="PROSITE" id="PS51085">
    <property type="entry name" value="2FE2S_FER_2"/>
    <property type="match status" value="1"/>
</dbReference>
<feature type="binding site" evidence="14">
    <location>
        <position position="781"/>
    </location>
    <ligand>
        <name>Mo-molybdopterin</name>
        <dbReference type="ChEBI" id="CHEBI:71302"/>
    </ligand>
    <ligandPart>
        <name>Mo</name>
        <dbReference type="ChEBI" id="CHEBI:28685"/>
    </ligandPart>
</feature>
<dbReference type="InterPro" id="IPR036683">
    <property type="entry name" value="CO_DH_flav_C_dom_sf"/>
</dbReference>
<reference evidence="18" key="1">
    <citation type="submission" date="2025-08" db="UniProtKB">
        <authorList>
            <consortium name="RefSeq"/>
        </authorList>
    </citation>
    <scope>IDENTIFICATION</scope>
</reference>
<dbReference type="PROSITE" id="PS51387">
    <property type="entry name" value="FAD_PCMH"/>
    <property type="match status" value="1"/>
</dbReference>
<dbReference type="FunFam" id="3.30.365.10:FF:000001">
    <property type="entry name" value="Xanthine dehydrogenase oxidase"/>
    <property type="match status" value="1"/>
</dbReference>
<dbReference type="Proteomes" id="UP001165740">
    <property type="component" value="Chromosome 7"/>
</dbReference>
<dbReference type="InterPro" id="IPR036010">
    <property type="entry name" value="2Fe-2S_ferredoxin-like_sf"/>
</dbReference>
<proteinExistence type="inferred from homology"/>
<evidence type="ECO:0000256" key="6">
    <source>
        <dbReference type="ARBA" id="ARBA00022723"/>
    </source>
</evidence>
<evidence type="ECO:0000256" key="13">
    <source>
        <dbReference type="PIRSR" id="PIRSR000127-2"/>
    </source>
</evidence>
<dbReference type="Pfam" id="PF01799">
    <property type="entry name" value="Fer2_2"/>
    <property type="match status" value="1"/>
</dbReference>
<keyword evidence="8" id="KW-0560">Oxidoreductase</keyword>
<feature type="binding site" evidence="13">
    <location>
        <begin position="369"/>
        <end position="373"/>
    </location>
    <ligand>
        <name>FAD</name>
        <dbReference type="ChEBI" id="CHEBI:57692"/>
    </ligand>
</feature>
<dbReference type="InterPro" id="IPR005107">
    <property type="entry name" value="CO_DH_flav_C"/>
</dbReference>
<feature type="active site" description="Proton acceptor" evidence="12">
    <location>
        <position position="1273"/>
    </location>
</feature>
<evidence type="ECO:0000256" key="8">
    <source>
        <dbReference type="ARBA" id="ARBA00023002"/>
    </source>
</evidence>
<dbReference type="SUPFAM" id="SSF55447">
    <property type="entry name" value="CO dehydrogenase flavoprotein C-terminal domain-like"/>
    <property type="match status" value="1"/>
</dbReference>
<dbReference type="Gene3D" id="1.10.150.120">
    <property type="entry name" value="[2Fe-2S]-binding domain"/>
    <property type="match status" value="1"/>
</dbReference>
<dbReference type="SUPFAM" id="SSF54665">
    <property type="entry name" value="CO dehydrogenase molybdoprotein N-domain-like"/>
    <property type="match status" value="1"/>
</dbReference>
<feature type="binding site" evidence="13">
    <location>
        <begin position="279"/>
        <end position="286"/>
    </location>
    <ligand>
        <name>FAD</name>
        <dbReference type="ChEBI" id="CHEBI:57692"/>
    </ligand>
</feature>
<evidence type="ECO:0000256" key="11">
    <source>
        <dbReference type="ARBA" id="ARBA00034078"/>
    </source>
</evidence>
<dbReference type="FunFam" id="3.30.465.10:FF:000004">
    <property type="entry name" value="Xanthine dehydrogenase/oxidase"/>
    <property type="match status" value="1"/>
</dbReference>
<dbReference type="PROSITE" id="PS00197">
    <property type="entry name" value="2FE2S_FER_1"/>
    <property type="match status" value="1"/>
</dbReference>